<comment type="caution">
    <text evidence="1">The sequence shown here is derived from an EMBL/GenBank/DDBJ whole genome shotgun (WGS) entry which is preliminary data.</text>
</comment>
<protein>
    <submittedName>
        <fullName evidence="1">Uncharacterized protein</fullName>
    </submittedName>
</protein>
<gene>
    <name evidence="1" type="ORF">DPEC_G00102130</name>
</gene>
<keyword evidence="2" id="KW-1185">Reference proteome</keyword>
<proteinExistence type="predicted"/>
<evidence type="ECO:0000313" key="1">
    <source>
        <dbReference type="EMBL" id="KAJ8008184.1"/>
    </source>
</evidence>
<sequence>MATEYLAYCRCTKKVVAWSQGIIRQLDETHRCLFPAILTYRLSCDVRVVTLVRERALGNSATQLYTKLHLTKKLAGAAAKTDAVVTNVGNEYGQVLISDFTCADGEGLLPMAVGLIERYRLARVPSTQLMYVNRDCCSSGSKTAALFSD</sequence>
<evidence type="ECO:0000313" key="2">
    <source>
        <dbReference type="Proteomes" id="UP001157502"/>
    </source>
</evidence>
<name>A0ACC2GWW1_DALPE</name>
<organism evidence="1 2">
    <name type="scientific">Dallia pectoralis</name>
    <name type="common">Alaska blackfish</name>
    <dbReference type="NCBI Taxonomy" id="75939"/>
    <lineage>
        <taxon>Eukaryota</taxon>
        <taxon>Metazoa</taxon>
        <taxon>Chordata</taxon>
        <taxon>Craniata</taxon>
        <taxon>Vertebrata</taxon>
        <taxon>Euteleostomi</taxon>
        <taxon>Actinopterygii</taxon>
        <taxon>Neopterygii</taxon>
        <taxon>Teleostei</taxon>
        <taxon>Protacanthopterygii</taxon>
        <taxon>Esociformes</taxon>
        <taxon>Umbridae</taxon>
        <taxon>Dallia</taxon>
    </lineage>
</organism>
<dbReference type="Proteomes" id="UP001157502">
    <property type="component" value="Chromosome 8"/>
</dbReference>
<reference evidence="1" key="1">
    <citation type="submission" date="2021-05" db="EMBL/GenBank/DDBJ databases">
        <authorList>
            <person name="Pan Q."/>
            <person name="Jouanno E."/>
            <person name="Zahm M."/>
            <person name="Klopp C."/>
            <person name="Cabau C."/>
            <person name="Louis A."/>
            <person name="Berthelot C."/>
            <person name="Parey E."/>
            <person name="Roest Crollius H."/>
            <person name="Montfort J."/>
            <person name="Robinson-Rechavi M."/>
            <person name="Bouchez O."/>
            <person name="Lampietro C."/>
            <person name="Lopez Roques C."/>
            <person name="Donnadieu C."/>
            <person name="Postlethwait J."/>
            <person name="Bobe J."/>
            <person name="Dillon D."/>
            <person name="Chandos A."/>
            <person name="von Hippel F."/>
            <person name="Guiguen Y."/>
        </authorList>
    </citation>
    <scope>NUCLEOTIDE SEQUENCE</scope>
    <source>
        <strain evidence="1">YG-Jan2019</strain>
    </source>
</reference>
<accession>A0ACC2GWW1</accession>
<dbReference type="EMBL" id="CM055735">
    <property type="protein sequence ID" value="KAJ8008184.1"/>
    <property type="molecule type" value="Genomic_DNA"/>
</dbReference>